<name>A0A0B8P7U8_9VIBR</name>
<dbReference type="CDD" id="cd17546">
    <property type="entry name" value="REC_hyHK_CKI1_RcsC-like"/>
    <property type="match status" value="1"/>
</dbReference>
<dbReference type="Proteomes" id="UP000031671">
    <property type="component" value="Unassembled WGS sequence"/>
</dbReference>
<keyword evidence="5" id="KW-0808">Transferase</keyword>
<dbReference type="GO" id="GO:0000160">
    <property type="term" value="P:phosphorelay signal transduction system"/>
    <property type="evidence" value="ECO:0007669"/>
    <property type="project" value="UniProtKB-KW"/>
</dbReference>
<dbReference type="InterPro" id="IPR011006">
    <property type="entry name" value="CheY-like_superfamily"/>
</dbReference>
<reference evidence="5 6" key="1">
    <citation type="submission" date="2015-01" db="EMBL/GenBank/DDBJ databases">
        <title>Vibrio sp. C1 JCM 19231 whole genome shotgun sequence.</title>
        <authorList>
            <person name="Sawabe T."/>
            <person name="Meirelles P."/>
            <person name="Feng G."/>
            <person name="Sayaka M."/>
            <person name="Hattori M."/>
            <person name="Ohkuma M."/>
        </authorList>
    </citation>
    <scope>NUCLEOTIDE SEQUENCE [LARGE SCALE GENOMIC DNA]</scope>
    <source>
        <strain evidence="6">JCM 19231</strain>
    </source>
</reference>
<sequence length="744" mass="84114">MMTKTSKVRIPAFKVSLLILLSVILVCSVIFWSRLQIGTLKDIDSLPIVVASKNLNRDISNTLDYLSFCIDSNSCQQTASKTSEIVTSLRDFESEAATDKKHLSLVGSLEYTNLLLSINKFNAIPSPSSADKQKLFFDLSKLLLVIDQNNDRLIRTHIEAYVSERDKKLYVIINIIGVLSFLLLTVTLLTLFSVRKTKQKNSTLNKKIDRLAEDIKTERIDYIEERLTSLELDNSERAIFSSVLKSYKERDSLEANADLYRHLYGLIGYEIRGLTNTIKGGVNFLVQDTENESIAMARDITSATKTLSDLAENYNQLISNTNSNSNKNFSFPTLVSELAILVSTKTQRSQQKFECKISQDLPNIVFGNATSLFWVLFLQISNAIKIREDKSILMVIDSTKQSDIEWTKTNIEIYFLTSFDNNLKKIESLFWSEESKENSENWTKTILRDFKDFSLNWFSSGRQERLNIQFMQKTNSFCKVDHSLEESRFLICAGSVLKTNILADMLEGHGASVDIIEKPNDILSKLKGSDSFDYDAVLIGDDLEGIRMQPYSKILASMLKKEGKTKLFVSVSTTQTAQELNGLVDKTFFAPHIEHEFIPALSEALSEESEEVTEEKMDILIVEDDKVQQFLLKQILVKNELEASTVNDGSEAVEYVKNNSCEIIFMDCIMPGMGGIEATRIIRSYERQTKQKRPCTIIGATALTSASEHKACIDAGMDFVISKPYKKDEILKAIKKYAAIQKLA</sequence>
<evidence type="ECO:0000313" key="6">
    <source>
        <dbReference type="Proteomes" id="UP000031671"/>
    </source>
</evidence>
<dbReference type="InterPro" id="IPR036890">
    <property type="entry name" value="HATPase_C_sf"/>
</dbReference>
<keyword evidence="1 3" id="KW-0597">Phosphoprotein</keyword>
<evidence type="ECO:0000256" key="2">
    <source>
        <dbReference type="ARBA" id="ARBA00023012"/>
    </source>
</evidence>
<dbReference type="Gene3D" id="3.40.50.2300">
    <property type="match status" value="1"/>
</dbReference>
<gene>
    <name evidence="5" type="ORF">JCM19231_4987</name>
</gene>
<evidence type="ECO:0000313" key="5">
    <source>
        <dbReference type="EMBL" id="GAM59318.1"/>
    </source>
</evidence>
<protein>
    <submittedName>
        <fullName evidence="5">Sensory box sensor histidine kinase</fullName>
    </submittedName>
</protein>
<accession>A0A0B8P7U8</accession>
<keyword evidence="6" id="KW-1185">Reference proteome</keyword>
<evidence type="ECO:0000259" key="4">
    <source>
        <dbReference type="PROSITE" id="PS50110"/>
    </source>
</evidence>
<keyword evidence="2" id="KW-0902">Two-component regulatory system</keyword>
<dbReference type="InterPro" id="IPR001789">
    <property type="entry name" value="Sig_transdc_resp-reg_receiver"/>
</dbReference>
<dbReference type="Pfam" id="PF00072">
    <property type="entry name" value="Response_reg"/>
    <property type="match status" value="1"/>
</dbReference>
<dbReference type="AlphaFoldDB" id="A0A0B8P7U8"/>
<feature type="modified residue" description="4-aspartylphosphate" evidence="3">
    <location>
        <position position="667"/>
    </location>
</feature>
<reference evidence="5 6" key="2">
    <citation type="submission" date="2015-01" db="EMBL/GenBank/DDBJ databases">
        <authorList>
            <consortium name="NBRP consortium"/>
            <person name="Sawabe T."/>
            <person name="Meirelles P."/>
            <person name="Feng G."/>
            <person name="Sayaka M."/>
            <person name="Hattori M."/>
            <person name="Ohkuma M."/>
        </authorList>
    </citation>
    <scope>NUCLEOTIDE SEQUENCE [LARGE SCALE GENOMIC DNA]</scope>
    <source>
        <strain evidence="6">JCM 19231</strain>
    </source>
</reference>
<dbReference type="EMBL" id="BBRZ01000140">
    <property type="protein sequence ID" value="GAM59318.1"/>
    <property type="molecule type" value="Genomic_DNA"/>
</dbReference>
<keyword evidence="5" id="KW-0418">Kinase</keyword>
<dbReference type="SMART" id="SM00448">
    <property type="entry name" value="REC"/>
    <property type="match status" value="1"/>
</dbReference>
<dbReference type="PANTHER" id="PTHR45339">
    <property type="entry name" value="HYBRID SIGNAL TRANSDUCTION HISTIDINE KINASE J"/>
    <property type="match status" value="1"/>
</dbReference>
<dbReference type="PROSITE" id="PS50110">
    <property type="entry name" value="RESPONSE_REGULATORY"/>
    <property type="match status" value="1"/>
</dbReference>
<comment type="caution">
    <text evidence="5">The sequence shown here is derived from an EMBL/GenBank/DDBJ whole genome shotgun (WGS) entry which is preliminary data.</text>
</comment>
<proteinExistence type="predicted"/>
<dbReference type="SUPFAM" id="SSF52172">
    <property type="entry name" value="CheY-like"/>
    <property type="match status" value="1"/>
</dbReference>
<feature type="domain" description="Response regulatory" evidence="4">
    <location>
        <begin position="618"/>
        <end position="738"/>
    </location>
</feature>
<dbReference type="Gene3D" id="3.30.565.10">
    <property type="entry name" value="Histidine kinase-like ATPase, C-terminal domain"/>
    <property type="match status" value="1"/>
</dbReference>
<evidence type="ECO:0000256" key="3">
    <source>
        <dbReference type="PROSITE-ProRule" id="PRU00169"/>
    </source>
</evidence>
<dbReference type="PANTHER" id="PTHR45339:SF1">
    <property type="entry name" value="HYBRID SIGNAL TRANSDUCTION HISTIDINE KINASE J"/>
    <property type="match status" value="1"/>
</dbReference>
<evidence type="ECO:0000256" key="1">
    <source>
        <dbReference type="ARBA" id="ARBA00022553"/>
    </source>
</evidence>
<dbReference type="GO" id="GO:0016301">
    <property type="term" value="F:kinase activity"/>
    <property type="evidence" value="ECO:0007669"/>
    <property type="project" value="UniProtKB-KW"/>
</dbReference>
<organism evidence="5 6">
    <name type="scientific">Vibrio ishigakensis</name>
    <dbReference type="NCBI Taxonomy" id="1481914"/>
    <lineage>
        <taxon>Bacteria</taxon>
        <taxon>Pseudomonadati</taxon>
        <taxon>Pseudomonadota</taxon>
        <taxon>Gammaproteobacteria</taxon>
        <taxon>Vibrionales</taxon>
        <taxon>Vibrionaceae</taxon>
        <taxon>Vibrio</taxon>
    </lineage>
</organism>
<dbReference type="RefSeq" id="WP_261835202.1">
    <property type="nucleotide sequence ID" value="NZ_AP024881.1"/>
</dbReference>